<evidence type="ECO:0000256" key="1">
    <source>
        <dbReference type="SAM" id="MobiDB-lite"/>
    </source>
</evidence>
<feature type="compositionally biased region" description="Basic and acidic residues" evidence="1">
    <location>
        <begin position="371"/>
        <end position="382"/>
    </location>
</feature>
<gene>
    <name evidence="4" type="ORF">ONZ51_g10784</name>
</gene>
<dbReference type="Pfam" id="PF20151">
    <property type="entry name" value="DUF6533"/>
    <property type="match status" value="1"/>
</dbReference>
<feature type="transmembrane region" description="Helical" evidence="2">
    <location>
        <begin position="254"/>
        <end position="276"/>
    </location>
</feature>
<keyword evidence="2" id="KW-0472">Membrane</keyword>
<feature type="region of interest" description="Disordered" evidence="1">
    <location>
        <begin position="352"/>
        <end position="382"/>
    </location>
</feature>
<dbReference type="EMBL" id="JAPEVG010000452">
    <property type="protein sequence ID" value="KAJ8462617.1"/>
    <property type="molecule type" value="Genomic_DNA"/>
</dbReference>
<dbReference type="InterPro" id="IPR045340">
    <property type="entry name" value="DUF6533"/>
</dbReference>
<dbReference type="AlphaFoldDB" id="A0AAD7TIR8"/>
<keyword evidence="5" id="KW-1185">Reference proteome</keyword>
<reference evidence="4" key="1">
    <citation type="submission" date="2022-11" db="EMBL/GenBank/DDBJ databases">
        <title>Genome Sequence of Cubamyces cubensis.</title>
        <authorList>
            <person name="Buettner E."/>
        </authorList>
    </citation>
    <scope>NUCLEOTIDE SEQUENCE</scope>
    <source>
        <strain evidence="4">MPL-01</strain>
    </source>
</reference>
<evidence type="ECO:0000313" key="4">
    <source>
        <dbReference type="EMBL" id="KAJ8462617.1"/>
    </source>
</evidence>
<organism evidence="4 5">
    <name type="scientific">Trametes cubensis</name>
    <dbReference type="NCBI Taxonomy" id="1111947"/>
    <lineage>
        <taxon>Eukaryota</taxon>
        <taxon>Fungi</taxon>
        <taxon>Dikarya</taxon>
        <taxon>Basidiomycota</taxon>
        <taxon>Agaricomycotina</taxon>
        <taxon>Agaricomycetes</taxon>
        <taxon>Polyporales</taxon>
        <taxon>Polyporaceae</taxon>
        <taxon>Trametes</taxon>
    </lineage>
</organism>
<feature type="transmembrane region" description="Helical" evidence="2">
    <location>
        <begin position="190"/>
        <end position="209"/>
    </location>
</feature>
<feature type="domain" description="DUF6533" evidence="3">
    <location>
        <begin position="27"/>
        <end position="73"/>
    </location>
</feature>
<name>A0AAD7TIR8_9APHY</name>
<feature type="transmembrane region" description="Helical" evidence="2">
    <location>
        <begin position="65"/>
        <end position="83"/>
    </location>
</feature>
<dbReference type="Proteomes" id="UP001215151">
    <property type="component" value="Unassembled WGS sequence"/>
</dbReference>
<feature type="transmembrane region" description="Helical" evidence="2">
    <location>
        <begin position="230"/>
        <end position="248"/>
    </location>
</feature>
<keyword evidence="2" id="KW-1133">Transmembrane helix</keyword>
<keyword evidence="2" id="KW-0812">Transmembrane</keyword>
<accession>A0AAD7TIR8</accession>
<sequence>MDALPPALQEELVGLLASLDGLERTRYLCIATTCAMVYDIFLTFDQEFEFFWKPGPWSISRVLFFLNRYPPLITLALCLYALFGPNLSIKLYVWRLALALCMQTSSFPFSDLPSSKASTTTIIVMRICYVYSKDFVTRAFMIGCFVACTIITLAIYGKIWHDVDSVPIPVPGLKIDGCTAPPSRQIWKMYIPNLGLHTLLYLATTVPMLRMRRVGKQSHLLDRLARDGGIFYFNIFAVAMFSTIGSLGKNPIVTLPAIYSNLLLGVASISVSRLMLSIRSLAARLSVSEHWLLNNTELSRVNWKPGRNGELIVEIEANEDDVELKSVDEDTKRSATPAIYTTRVGVLDHPVYPGTRDYKAPPRQKKTKVTFKADDERESYDV</sequence>
<feature type="transmembrane region" description="Helical" evidence="2">
    <location>
        <begin position="135"/>
        <end position="156"/>
    </location>
</feature>
<evidence type="ECO:0000256" key="2">
    <source>
        <dbReference type="SAM" id="Phobius"/>
    </source>
</evidence>
<proteinExistence type="predicted"/>
<comment type="caution">
    <text evidence="4">The sequence shown here is derived from an EMBL/GenBank/DDBJ whole genome shotgun (WGS) entry which is preliminary data.</text>
</comment>
<protein>
    <recommendedName>
        <fullName evidence="3">DUF6533 domain-containing protein</fullName>
    </recommendedName>
</protein>
<evidence type="ECO:0000313" key="5">
    <source>
        <dbReference type="Proteomes" id="UP001215151"/>
    </source>
</evidence>
<evidence type="ECO:0000259" key="3">
    <source>
        <dbReference type="Pfam" id="PF20151"/>
    </source>
</evidence>